<dbReference type="Proteomes" id="UP000268093">
    <property type="component" value="Unassembled WGS sequence"/>
</dbReference>
<feature type="transmembrane region" description="Helical" evidence="1">
    <location>
        <begin position="60"/>
        <end position="76"/>
    </location>
</feature>
<sequence length="77" mass="9389">MGDFRFAPKAEQEKKKKNLHTSHSITTYLYNIKDVQFIIIYIILPFLLVVPKILIDYERILINDLYWLFFFFLLLFD</sequence>
<dbReference type="AlphaFoldDB" id="A0A433DAI3"/>
<keyword evidence="1" id="KW-1133">Transmembrane helix</keyword>
<evidence type="ECO:0000256" key="1">
    <source>
        <dbReference type="SAM" id="Phobius"/>
    </source>
</evidence>
<comment type="caution">
    <text evidence="2">The sequence shown here is derived from an EMBL/GenBank/DDBJ whole genome shotgun (WGS) entry which is preliminary data.</text>
</comment>
<evidence type="ECO:0000313" key="2">
    <source>
        <dbReference type="EMBL" id="RUP47856.1"/>
    </source>
</evidence>
<evidence type="ECO:0000313" key="3">
    <source>
        <dbReference type="Proteomes" id="UP000268093"/>
    </source>
</evidence>
<keyword evidence="1" id="KW-0472">Membrane</keyword>
<protein>
    <submittedName>
        <fullName evidence="2">Uncharacterized protein</fullName>
    </submittedName>
</protein>
<keyword evidence="3" id="KW-1185">Reference proteome</keyword>
<organism evidence="2 3">
    <name type="scientific">Jimgerdemannia flammicorona</name>
    <dbReference type="NCBI Taxonomy" id="994334"/>
    <lineage>
        <taxon>Eukaryota</taxon>
        <taxon>Fungi</taxon>
        <taxon>Fungi incertae sedis</taxon>
        <taxon>Mucoromycota</taxon>
        <taxon>Mucoromycotina</taxon>
        <taxon>Endogonomycetes</taxon>
        <taxon>Endogonales</taxon>
        <taxon>Endogonaceae</taxon>
        <taxon>Jimgerdemannia</taxon>
    </lineage>
</organism>
<keyword evidence="1" id="KW-0812">Transmembrane</keyword>
<dbReference type="EMBL" id="RBNI01004028">
    <property type="protein sequence ID" value="RUP47856.1"/>
    <property type="molecule type" value="Genomic_DNA"/>
</dbReference>
<proteinExistence type="predicted"/>
<reference evidence="2 3" key="1">
    <citation type="journal article" date="2018" name="New Phytol.">
        <title>Phylogenomics of Endogonaceae and evolution of mycorrhizas within Mucoromycota.</title>
        <authorList>
            <person name="Chang Y."/>
            <person name="Desiro A."/>
            <person name="Na H."/>
            <person name="Sandor L."/>
            <person name="Lipzen A."/>
            <person name="Clum A."/>
            <person name="Barry K."/>
            <person name="Grigoriev I.V."/>
            <person name="Martin F.M."/>
            <person name="Stajich J.E."/>
            <person name="Smith M.E."/>
            <person name="Bonito G."/>
            <person name="Spatafora J.W."/>
        </authorList>
    </citation>
    <scope>NUCLEOTIDE SEQUENCE [LARGE SCALE GENOMIC DNA]</scope>
    <source>
        <strain evidence="2 3">GMNB39</strain>
    </source>
</reference>
<gene>
    <name evidence="2" type="ORF">BC936DRAFT_145263</name>
</gene>
<name>A0A433DAI3_9FUNG</name>
<feature type="transmembrane region" description="Helical" evidence="1">
    <location>
        <begin position="35"/>
        <end position="54"/>
    </location>
</feature>
<accession>A0A433DAI3</accession>